<organism evidence="11 12">
    <name type="scientific">Odobenus rosmarus divergens</name>
    <name type="common">Pacific walrus</name>
    <dbReference type="NCBI Taxonomy" id="9708"/>
    <lineage>
        <taxon>Eukaryota</taxon>
        <taxon>Metazoa</taxon>
        <taxon>Chordata</taxon>
        <taxon>Craniata</taxon>
        <taxon>Vertebrata</taxon>
        <taxon>Euteleostomi</taxon>
        <taxon>Mammalia</taxon>
        <taxon>Eutheria</taxon>
        <taxon>Laurasiatheria</taxon>
        <taxon>Carnivora</taxon>
        <taxon>Caniformia</taxon>
        <taxon>Pinnipedia</taxon>
        <taxon>Odobenidae</taxon>
        <taxon>Odobenus</taxon>
    </lineage>
</organism>
<feature type="compositionally biased region" description="Gly residues" evidence="10">
    <location>
        <begin position="582"/>
        <end position="601"/>
    </location>
</feature>
<dbReference type="InterPro" id="IPR015419">
    <property type="entry name" value="CTAG/Pcc1"/>
</dbReference>
<evidence type="ECO:0000256" key="2">
    <source>
        <dbReference type="ARBA" id="ARBA00004496"/>
    </source>
</evidence>
<evidence type="ECO:0000256" key="5">
    <source>
        <dbReference type="ARBA" id="ARBA00022694"/>
    </source>
</evidence>
<keyword evidence="5" id="KW-0819">tRNA processing</keyword>
<dbReference type="PANTHER" id="PTHR33487:SF1">
    <property type="entry name" value="CILIA- AND FLAGELLA-ASSOCIATED PROTEIN 54"/>
    <property type="match status" value="1"/>
</dbReference>
<keyword evidence="11" id="KW-1185">Reference proteome</keyword>
<dbReference type="PANTHER" id="PTHR33487">
    <property type="entry name" value="CILIA- AND FLAGELLA-ASSOCIATED PROTEIN 54"/>
    <property type="match status" value="1"/>
</dbReference>
<comment type="function">
    <text evidence="7">Component of the EKC/KEOPS complex that is required for the formation of a threonylcarbamoyl group on adenosine at position 37 (t(6)A37) in tRNAs that read codons beginning with adenine. The complex is probably involved in the transfer of the threonylcarbamoyl moiety of threonylcarbamoyl-AMP (TC-AMP) to the N6 group of A37. LAGE3 functions as a dimerization module for the complex.</text>
</comment>
<dbReference type="Proteomes" id="UP000245340">
    <property type="component" value="Unplaced"/>
</dbReference>
<evidence type="ECO:0000256" key="8">
    <source>
        <dbReference type="ARBA" id="ARBA00062157"/>
    </source>
</evidence>
<dbReference type="Pfam" id="PF09341">
    <property type="entry name" value="Pcc1"/>
    <property type="match status" value="1"/>
</dbReference>
<dbReference type="Gene3D" id="3.30.310.50">
    <property type="entry name" value="Alpha-D-phosphohexomutase, C-terminal domain"/>
    <property type="match status" value="1"/>
</dbReference>
<evidence type="ECO:0000256" key="3">
    <source>
        <dbReference type="ARBA" id="ARBA00007073"/>
    </source>
</evidence>
<evidence type="ECO:0000313" key="11">
    <source>
        <dbReference type="Proteomes" id="UP000245340"/>
    </source>
</evidence>
<dbReference type="GO" id="GO:0060271">
    <property type="term" value="P:cilium assembly"/>
    <property type="evidence" value="ECO:0007669"/>
    <property type="project" value="TreeGrafter"/>
</dbReference>
<dbReference type="AlphaFoldDB" id="A0A9B0GJ27"/>
<evidence type="ECO:0000256" key="9">
    <source>
        <dbReference type="ARBA" id="ARBA00076355"/>
    </source>
</evidence>
<name>A0A9B0GJ27_ODORO</name>
<evidence type="ECO:0000313" key="12">
    <source>
        <dbReference type="RefSeq" id="XP_004400343.1"/>
    </source>
</evidence>
<evidence type="ECO:0000256" key="4">
    <source>
        <dbReference type="ARBA" id="ARBA00022490"/>
    </source>
</evidence>
<gene>
    <name evidence="12" type="primary">LOC101376039</name>
</gene>
<keyword evidence="4" id="KW-0963">Cytoplasm</keyword>
<evidence type="ECO:0000256" key="7">
    <source>
        <dbReference type="ARBA" id="ARBA00053047"/>
    </source>
</evidence>
<sequence>METLQDKQPGFFNKKIEVIEEKGEFSVPSCYGNIKNDNGGSSLDFEYLLDDVNVVDLKWIHNFVLKSLELLYQVEKWETLVSLAIQFNTISHERYTEQVTPLLVYAQRQLLLRISKFNGPDVTQQPCARYEAEYKEKITCRNFIGKQLKINPSTSEVTGTENCADILKKFVYSEYSHAKELVCVPVDVTDTLRCFRETLEKSRYHNRSIRHSRKLLSLFLAQTQGDKGGINNSKFTTGKVEFCLGTEEMHMPTPPNLSQEHFRVFSSVEKSKLPNSQLGLVISSYYETIGLLLDVGVKLLMTYSKKKMCCIHGKSLVPRSPMPPKAIHLQVPKIIGLLRTTLPHPKAKHCYAQYEITQLLPGIELFSDRYRADICSVVANSASPCIVPIFCVWNLPRPRQKSRSKDPQELTPAYQLGITECGTGTRYGRSPLAFGKLCLKDDGSSLGQFVKMKDDFTFSTVKSILLTEAEDRLNFLVSEIEHPGHKNLSQCCAGELEIVVEARLQLAAIALQRHRAAYSDENPFSPFWSSDSQNVVCRFRGESPRPFQGELYAESAGGFAVGSGEPGAVAMQAPDDGDRSGSEGGEGRSGSPEGNGGPGGGERAEGEAAGAPPQAGQAPQALGPGGDAVPVAVAAASRLLEFMLTVPFRSPLEAEMARRSLAPHAQRHRGVVRKELTVNGSALAVRWTAEDPVFFRISINSFLDRLSLVIRNVRGFGSPPPGSLGPGKGAEA</sequence>
<evidence type="ECO:0000256" key="6">
    <source>
        <dbReference type="ARBA" id="ARBA00023242"/>
    </source>
</evidence>
<comment type="subcellular location">
    <subcellularLocation>
        <location evidence="2">Cytoplasm</location>
    </subcellularLocation>
    <subcellularLocation>
        <location evidence="1">Nucleus</location>
    </subcellularLocation>
</comment>
<dbReference type="FunFam" id="3.30.310.50:FF:000005">
    <property type="entry name" value="L antigen family member 3"/>
    <property type="match status" value="1"/>
</dbReference>
<dbReference type="GO" id="GO:0005634">
    <property type="term" value="C:nucleus"/>
    <property type="evidence" value="ECO:0007669"/>
    <property type="project" value="UniProtKB-SubCell"/>
</dbReference>
<feature type="compositionally biased region" description="Low complexity" evidence="10">
    <location>
        <begin position="607"/>
        <end position="624"/>
    </location>
</feature>
<accession>A0A9B0GJ27</accession>
<dbReference type="GO" id="GO:0008033">
    <property type="term" value="P:tRNA processing"/>
    <property type="evidence" value="ECO:0007669"/>
    <property type="project" value="UniProtKB-KW"/>
</dbReference>
<dbReference type="GO" id="GO:0005737">
    <property type="term" value="C:cytoplasm"/>
    <property type="evidence" value="ECO:0007669"/>
    <property type="project" value="UniProtKB-SubCell"/>
</dbReference>
<feature type="region of interest" description="Disordered" evidence="10">
    <location>
        <begin position="563"/>
        <end position="624"/>
    </location>
</feature>
<evidence type="ECO:0000256" key="10">
    <source>
        <dbReference type="SAM" id="MobiDB-lite"/>
    </source>
</evidence>
<proteinExistence type="inferred from homology"/>
<evidence type="ECO:0000256" key="1">
    <source>
        <dbReference type="ARBA" id="ARBA00004123"/>
    </source>
</evidence>
<comment type="subunit">
    <text evidence="8">Component of the EKC/KEOPS complex composed of at least GON7, TP53RK, TPRKB, OSGEP and LAGE3; the whole complex dimerizes.</text>
</comment>
<comment type="similarity">
    <text evidence="3">Belongs to the CTAG/PCC1 family.</text>
</comment>
<keyword evidence="6" id="KW-0539">Nucleus</keyword>
<protein>
    <recommendedName>
        <fullName evidence="9">L antigen family member 3</fullName>
    </recommendedName>
</protein>
<reference evidence="12" key="1">
    <citation type="submission" date="2025-08" db="UniProtKB">
        <authorList>
            <consortium name="RefSeq"/>
        </authorList>
    </citation>
    <scope>IDENTIFICATION</scope>
</reference>
<dbReference type="RefSeq" id="XP_004400343.1">
    <property type="nucleotide sequence ID" value="XM_004400286.1"/>
</dbReference>